<proteinExistence type="predicted"/>
<feature type="chain" id="PRO_5047001837" description="Cytochrome c domain-containing protein" evidence="6">
    <location>
        <begin position="27"/>
        <end position="117"/>
    </location>
</feature>
<protein>
    <recommendedName>
        <fullName evidence="7">Cytochrome c domain-containing protein</fullName>
    </recommendedName>
</protein>
<evidence type="ECO:0000256" key="4">
    <source>
        <dbReference type="ARBA" id="ARBA00022982"/>
    </source>
</evidence>
<dbReference type="PRINTS" id="PR00607">
    <property type="entry name" value="CYTCHROMECIE"/>
</dbReference>
<keyword evidence="5" id="KW-0408">Iron</keyword>
<organism evidence="8 9">
    <name type="scientific">Bowmanella denitrificans</name>
    <dbReference type="NCBI Taxonomy" id="366582"/>
    <lineage>
        <taxon>Bacteria</taxon>
        <taxon>Pseudomonadati</taxon>
        <taxon>Pseudomonadota</taxon>
        <taxon>Gammaproteobacteria</taxon>
        <taxon>Alteromonadales</taxon>
        <taxon>Alteromonadaceae</taxon>
        <taxon>Bowmanella</taxon>
    </lineage>
</organism>
<evidence type="ECO:0000256" key="2">
    <source>
        <dbReference type="ARBA" id="ARBA00022617"/>
    </source>
</evidence>
<feature type="domain" description="Cytochrome c" evidence="7">
    <location>
        <begin position="38"/>
        <end position="106"/>
    </location>
</feature>
<keyword evidence="6" id="KW-0732">Signal</keyword>
<reference evidence="8 9" key="1">
    <citation type="journal article" date="2019" name="Int. J. Syst. Evol. Microbiol.">
        <title>The Global Catalogue of Microorganisms (GCM) 10K type strain sequencing project: providing services to taxonomists for standard genome sequencing and annotation.</title>
        <authorList>
            <consortium name="The Broad Institute Genomics Platform"/>
            <consortium name="The Broad Institute Genome Sequencing Center for Infectious Disease"/>
            <person name="Wu L."/>
            <person name="Ma J."/>
        </authorList>
    </citation>
    <scope>NUCLEOTIDE SEQUENCE [LARGE SCALE GENOMIC DNA]</scope>
    <source>
        <strain evidence="8 9">JCM 13378</strain>
    </source>
</reference>
<accession>A0ABN0WL20</accession>
<dbReference type="InterPro" id="IPR009056">
    <property type="entry name" value="Cyt_c-like_dom"/>
</dbReference>
<name>A0ABN0WL20_9ALTE</name>
<evidence type="ECO:0000259" key="7">
    <source>
        <dbReference type="Pfam" id="PF13442"/>
    </source>
</evidence>
<keyword evidence="9" id="KW-1185">Reference proteome</keyword>
<dbReference type="Gene3D" id="1.10.760.10">
    <property type="entry name" value="Cytochrome c-like domain"/>
    <property type="match status" value="1"/>
</dbReference>
<sequence>MFFAEALMLLPARRIMLMIASLTAFAAQAQVTPEQMQLLGTNCLQCHAMPHTGAPLLGDTKAWQARLQKGREQLLINSIEGIGGMPPMGYCSSCTKEDMQALIDFMLGDAGEDSDAQ</sequence>
<dbReference type="PANTHER" id="PTHR40942">
    <property type="match status" value="1"/>
</dbReference>
<evidence type="ECO:0000313" key="9">
    <source>
        <dbReference type="Proteomes" id="UP001501757"/>
    </source>
</evidence>
<evidence type="ECO:0000256" key="5">
    <source>
        <dbReference type="ARBA" id="ARBA00023004"/>
    </source>
</evidence>
<keyword evidence="3" id="KW-0479">Metal-binding</keyword>
<dbReference type="Pfam" id="PF13442">
    <property type="entry name" value="Cytochrome_CBB3"/>
    <property type="match status" value="1"/>
</dbReference>
<keyword evidence="1" id="KW-0813">Transport</keyword>
<comment type="caution">
    <text evidence="8">The sequence shown here is derived from an EMBL/GenBank/DDBJ whole genome shotgun (WGS) entry which is preliminary data.</text>
</comment>
<evidence type="ECO:0000256" key="1">
    <source>
        <dbReference type="ARBA" id="ARBA00022448"/>
    </source>
</evidence>
<evidence type="ECO:0000256" key="6">
    <source>
        <dbReference type="SAM" id="SignalP"/>
    </source>
</evidence>
<dbReference type="SUPFAM" id="SSF46626">
    <property type="entry name" value="Cytochrome c"/>
    <property type="match status" value="1"/>
</dbReference>
<keyword evidence="2" id="KW-0349">Heme</keyword>
<evidence type="ECO:0000256" key="3">
    <source>
        <dbReference type="ARBA" id="ARBA00022723"/>
    </source>
</evidence>
<evidence type="ECO:0000313" key="8">
    <source>
        <dbReference type="EMBL" id="GAA0340922.1"/>
    </source>
</evidence>
<feature type="signal peptide" evidence="6">
    <location>
        <begin position="1"/>
        <end position="26"/>
    </location>
</feature>
<dbReference type="Proteomes" id="UP001501757">
    <property type="component" value="Unassembled WGS sequence"/>
</dbReference>
<gene>
    <name evidence="8" type="ORF">GCM10009092_01770</name>
</gene>
<dbReference type="EMBL" id="BAAAEI010000001">
    <property type="protein sequence ID" value="GAA0340922.1"/>
    <property type="molecule type" value="Genomic_DNA"/>
</dbReference>
<dbReference type="InterPro" id="IPR002323">
    <property type="entry name" value="Cyt_CIE"/>
</dbReference>
<dbReference type="PANTHER" id="PTHR40942:SF4">
    <property type="entry name" value="CYTOCHROME C5"/>
    <property type="match status" value="1"/>
</dbReference>
<dbReference type="InterPro" id="IPR036909">
    <property type="entry name" value="Cyt_c-like_dom_sf"/>
</dbReference>
<keyword evidence="4" id="KW-0249">Electron transport</keyword>